<keyword evidence="16" id="KW-0376">Hydrogen peroxide</keyword>
<dbReference type="InterPro" id="IPR039261">
    <property type="entry name" value="FNR_nucleotide-bd"/>
</dbReference>
<reference evidence="22" key="1">
    <citation type="submission" date="2019-09" db="EMBL/GenBank/DDBJ databases">
        <title>Organ-specific transcriptomic study of the physiology of the cattle tick, Rhipicephalus microplus.</title>
        <authorList>
            <person name="Tirloni L."/>
            <person name="Braz G."/>
            <person name="Gandara A.C.P."/>
            <person name="Sabadin G.A."/>
            <person name="da Silva R.M."/>
            <person name="Guizzo M.G."/>
            <person name="Machado J.A."/>
            <person name="Costa E.P."/>
            <person name="Gomes H.F."/>
            <person name="Moraes J."/>
            <person name="Mota M.B.S."/>
            <person name="Mesquita R.D."/>
            <person name="Alvarenga P.H."/>
            <person name="Alves F."/>
            <person name="Seixas A."/>
            <person name="da Fonseca R.N."/>
            <person name="Fogaca A."/>
            <person name="Logullo C."/>
            <person name="Tanaka A."/>
            <person name="Daffre S."/>
            <person name="Termignoni C."/>
            <person name="Vaz I.S.Jr."/>
            <person name="Oliveira P.L."/>
            <person name="Ribeiro J.M."/>
        </authorList>
    </citation>
    <scope>NUCLEOTIDE SEQUENCE</scope>
    <source>
        <strain evidence="22">Porto Alegre</strain>
    </source>
</reference>
<sequence length="363" mass="41765">MTGLTGVFLLMLLSVMYVFATPFARRHVFNAFWNTHNLYPAFYILMVLHGLGRLVQPPIFYYFFLGPLVLYVLDRLVSLSRKKVEISVIRAEHLPSDVTMLLMKRPPNFEYRSGQWVRIASLGLNGSEYHPFTLSSAPHEDNLSVHIRALGPWTINLRKIYDPSNLQERGFPKIYLDGPYGGGHQDWFRFEVSVLVGGGIGVTPFASILKDIAQRASSRGGGRVACKKVYFIWVTRTQKHFEWMTDIIRQVEERDAKALVSVHIFITQFYHKFDLRTTMLYICERHFQRISNRSLFTGLKAITHFGRPDFSGFLDSLQVEHPAVSRFGVFSCGPFPMTRSVQAACDELNRKEGALFDHHYENF</sequence>
<dbReference type="PROSITE" id="PS51384">
    <property type="entry name" value="FAD_FR"/>
    <property type="match status" value="1"/>
</dbReference>
<evidence type="ECO:0000256" key="1">
    <source>
        <dbReference type="ARBA" id="ARBA00004141"/>
    </source>
</evidence>
<evidence type="ECO:0000256" key="4">
    <source>
        <dbReference type="ARBA" id="ARBA00022559"/>
    </source>
</evidence>
<dbReference type="SFLD" id="SFLDG01168">
    <property type="entry name" value="Ferric_reductase_subgroup_(FRE"/>
    <property type="match status" value="1"/>
</dbReference>
<organism evidence="22">
    <name type="scientific">Rhipicephalus microplus</name>
    <name type="common">Cattle tick</name>
    <name type="synonym">Boophilus microplus</name>
    <dbReference type="NCBI Taxonomy" id="6941"/>
    <lineage>
        <taxon>Eukaryota</taxon>
        <taxon>Metazoa</taxon>
        <taxon>Ecdysozoa</taxon>
        <taxon>Arthropoda</taxon>
        <taxon>Chelicerata</taxon>
        <taxon>Arachnida</taxon>
        <taxon>Acari</taxon>
        <taxon>Parasitiformes</taxon>
        <taxon>Ixodida</taxon>
        <taxon>Ixodoidea</taxon>
        <taxon>Ixodidae</taxon>
        <taxon>Rhipicephalinae</taxon>
        <taxon>Rhipicephalus</taxon>
        <taxon>Boophilus</taxon>
    </lineage>
</organism>
<dbReference type="SUPFAM" id="SSF63380">
    <property type="entry name" value="Riboflavin synthase domain-like"/>
    <property type="match status" value="1"/>
</dbReference>
<keyword evidence="13" id="KW-0560">Oxidoreductase</keyword>
<keyword evidence="10" id="KW-0106">Calcium</keyword>
<evidence type="ECO:0000256" key="12">
    <source>
        <dbReference type="ARBA" id="ARBA00022989"/>
    </source>
</evidence>
<evidence type="ECO:0000256" key="13">
    <source>
        <dbReference type="ARBA" id="ARBA00023002"/>
    </source>
</evidence>
<evidence type="ECO:0000256" key="5">
    <source>
        <dbReference type="ARBA" id="ARBA00022630"/>
    </source>
</evidence>
<dbReference type="OrthoDB" id="6019201at2759"/>
<keyword evidence="7" id="KW-0479">Metal-binding</keyword>
<feature type="signal peptide" evidence="20">
    <location>
        <begin position="1"/>
        <end position="20"/>
    </location>
</feature>
<evidence type="ECO:0000256" key="16">
    <source>
        <dbReference type="ARBA" id="ARBA00023324"/>
    </source>
</evidence>
<evidence type="ECO:0000256" key="8">
    <source>
        <dbReference type="ARBA" id="ARBA00022737"/>
    </source>
</evidence>
<keyword evidence="15" id="KW-0325">Glycoprotein</keyword>
<dbReference type="FunFam" id="3.40.50.80:FF:000020">
    <property type="entry name" value="Dual oxidase 1"/>
    <property type="match status" value="1"/>
</dbReference>
<keyword evidence="12 19" id="KW-1133">Transmembrane helix</keyword>
<dbReference type="GO" id="GO:0046872">
    <property type="term" value="F:metal ion binding"/>
    <property type="evidence" value="ECO:0007669"/>
    <property type="project" value="UniProtKB-KW"/>
</dbReference>
<dbReference type="EC" id="1.6.3.1" evidence="3"/>
<dbReference type="GO" id="GO:0042335">
    <property type="term" value="P:cuticle development"/>
    <property type="evidence" value="ECO:0007669"/>
    <property type="project" value="UniProtKB-ARBA"/>
</dbReference>
<dbReference type="GO" id="GO:0042742">
    <property type="term" value="P:defense response to bacterium"/>
    <property type="evidence" value="ECO:0007669"/>
    <property type="project" value="UniProtKB-ARBA"/>
</dbReference>
<proteinExistence type="inferred from homology"/>
<dbReference type="Pfam" id="PF08030">
    <property type="entry name" value="NAD_binding_6"/>
    <property type="match status" value="1"/>
</dbReference>
<keyword evidence="11" id="KW-0521">NADP</keyword>
<feature type="chain" id="PRO_5026967418" description="NAD(P)H oxidase (H2O2-forming)" evidence="20">
    <location>
        <begin position="21"/>
        <end position="363"/>
    </location>
</feature>
<evidence type="ECO:0000313" key="22">
    <source>
        <dbReference type="EMBL" id="NOV40571.1"/>
    </source>
</evidence>
<evidence type="ECO:0000256" key="9">
    <source>
        <dbReference type="ARBA" id="ARBA00022827"/>
    </source>
</evidence>
<evidence type="ECO:0000256" key="17">
    <source>
        <dbReference type="ARBA" id="ARBA00047455"/>
    </source>
</evidence>
<dbReference type="CDD" id="cd06186">
    <property type="entry name" value="NOX_Duox_like_FAD_NADP"/>
    <property type="match status" value="1"/>
</dbReference>
<dbReference type="SFLD" id="SFLDS00052">
    <property type="entry name" value="Ferric_Reductase_Domain"/>
    <property type="match status" value="1"/>
</dbReference>
<dbReference type="GO" id="GO:0042303">
    <property type="term" value="P:molting cycle"/>
    <property type="evidence" value="ECO:0007669"/>
    <property type="project" value="UniProtKB-ARBA"/>
</dbReference>
<dbReference type="InterPro" id="IPR013121">
    <property type="entry name" value="Fe_red_NAD-bd_6"/>
</dbReference>
<dbReference type="PANTHER" id="PTHR11972">
    <property type="entry name" value="NADPH OXIDASE"/>
    <property type="match status" value="1"/>
</dbReference>
<dbReference type="GO" id="GO:0043020">
    <property type="term" value="C:NADPH oxidase complex"/>
    <property type="evidence" value="ECO:0007669"/>
    <property type="project" value="TreeGrafter"/>
</dbReference>
<keyword evidence="4" id="KW-0575">Peroxidase</keyword>
<accession>A0A6M2D5C7</accession>
<evidence type="ECO:0000256" key="11">
    <source>
        <dbReference type="ARBA" id="ARBA00022857"/>
    </source>
</evidence>
<dbReference type="GO" id="GO:0042744">
    <property type="term" value="P:hydrogen peroxide catabolic process"/>
    <property type="evidence" value="ECO:0007669"/>
    <property type="project" value="UniProtKB-KW"/>
</dbReference>
<dbReference type="FunFam" id="2.40.30.10:FF:000059">
    <property type="entry name" value="dual oxidase isoform X1"/>
    <property type="match status" value="1"/>
</dbReference>
<dbReference type="PANTHER" id="PTHR11972:SF208">
    <property type="entry name" value="DUAL OXIDASE-LIKE PROTEIN"/>
    <property type="match status" value="1"/>
</dbReference>
<evidence type="ECO:0000256" key="15">
    <source>
        <dbReference type="ARBA" id="ARBA00023180"/>
    </source>
</evidence>
<evidence type="ECO:0000256" key="20">
    <source>
        <dbReference type="SAM" id="SignalP"/>
    </source>
</evidence>
<evidence type="ECO:0000256" key="3">
    <source>
        <dbReference type="ARBA" id="ARBA00012698"/>
    </source>
</evidence>
<dbReference type="SUPFAM" id="SSF52343">
    <property type="entry name" value="Ferredoxin reductase-like, C-terminal NADP-linked domain"/>
    <property type="match status" value="1"/>
</dbReference>
<dbReference type="InterPro" id="IPR013112">
    <property type="entry name" value="FAD-bd_8"/>
</dbReference>
<keyword evidence="6 19" id="KW-0812">Transmembrane</keyword>
<keyword evidence="20" id="KW-0732">Signal</keyword>
<dbReference type="SFLD" id="SFLDG01169">
    <property type="entry name" value="NADPH_oxidase_subgroup_(NOX)"/>
    <property type="match status" value="1"/>
</dbReference>
<dbReference type="InterPro" id="IPR050369">
    <property type="entry name" value="RBOH/FRE"/>
</dbReference>
<dbReference type="Pfam" id="PF08022">
    <property type="entry name" value="FAD_binding_8"/>
    <property type="match status" value="1"/>
</dbReference>
<evidence type="ECO:0000256" key="14">
    <source>
        <dbReference type="ARBA" id="ARBA00023136"/>
    </source>
</evidence>
<dbReference type="Gene3D" id="2.40.30.10">
    <property type="entry name" value="Translation factors"/>
    <property type="match status" value="1"/>
</dbReference>
<comment type="catalytic activity">
    <reaction evidence="18">
        <text>NADPH + O2 + H(+) = H2O2 + NADP(+)</text>
        <dbReference type="Rhea" id="RHEA:11260"/>
        <dbReference type="ChEBI" id="CHEBI:15378"/>
        <dbReference type="ChEBI" id="CHEBI:15379"/>
        <dbReference type="ChEBI" id="CHEBI:16240"/>
        <dbReference type="ChEBI" id="CHEBI:57783"/>
        <dbReference type="ChEBI" id="CHEBI:58349"/>
        <dbReference type="EC" id="1.6.3.1"/>
    </reaction>
</comment>
<keyword evidence="8" id="KW-0677">Repeat</keyword>
<evidence type="ECO:0000256" key="19">
    <source>
        <dbReference type="SAM" id="Phobius"/>
    </source>
</evidence>
<evidence type="ECO:0000256" key="7">
    <source>
        <dbReference type="ARBA" id="ARBA00022723"/>
    </source>
</evidence>
<dbReference type="GO" id="GO:0042554">
    <property type="term" value="P:superoxide anion generation"/>
    <property type="evidence" value="ECO:0007669"/>
    <property type="project" value="TreeGrafter"/>
</dbReference>
<dbReference type="GO" id="GO:0016175">
    <property type="term" value="F:superoxide-generating NAD(P)H oxidase activity"/>
    <property type="evidence" value="ECO:0007669"/>
    <property type="project" value="UniProtKB-ARBA"/>
</dbReference>
<evidence type="ECO:0000256" key="10">
    <source>
        <dbReference type="ARBA" id="ARBA00022837"/>
    </source>
</evidence>
<dbReference type="Gene3D" id="3.40.50.80">
    <property type="entry name" value="Nucleotide-binding domain of ferredoxin-NADP reductase (FNR) module"/>
    <property type="match status" value="1"/>
</dbReference>
<evidence type="ECO:0000256" key="2">
    <source>
        <dbReference type="ARBA" id="ARBA00005644"/>
    </source>
</evidence>
<dbReference type="GO" id="GO:0004601">
    <property type="term" value="F:peroxidase activity"/>
    <property type="evidence" value="ECO:0007669"/>
    <property type="project" value="UniProtKB-KW"/>
</dbReference>
<evidence type="ECO:0000256" key="6">
    <source>
        <dbReference type="ARBA" id="ARBA00022692"/>
    </source>
</evidence>
<keyword evidence="5" id="KW-0285">Flavoprotein</keyword>
<dbReference type="AlphaFoldDB" id="A0A6M2D5C7"/>
<feature type="transmembrane region" description="Helical" evidence="19">
    <location>
        <begin position="59"/>
        <end position="77"/>
    </location>
</feature>
<dbReference type="VEuPathDB" id="VectorBase:LOC119188292"/>
<keyword evidence="9" id="KW-0274">FAD</keyword>
<evidence type="ECO:0000256" key="18">
    <source>
        <dbReference type="ARBA" id="ARBA00048762"/>
    </source>
</evidence>
<dbReference type="GO" id="GO:0009886">
    <property type="term" value="P:post-embryonic animal morphogenesis"/>
    <property type="evidence" value="ECO:0007669"/>
    <property type="project" value="UniProtKB-ARBA"/>
</dbReference>
<dbReference type="GO" id="GO:0016174">
    <property type="term" value="F:NAD(P)H oxidase H2O2-forming activity"/>
    <property type="evidence" value="ECO:0007669"/>
    <property type="project" value="UniProtKB-EC"/>
</dbReference>
<feature type="domain" description="FAD-binding FR-type" evidence="21">
    <location>
        <begin position="81"/>
        <end position="186"/>
    </location>
</feature>
<keyword evidence="14 19" id="KW-0472">Membrane</keyword>
<dbReference type="InterPro" id="IPR017927">
    <property type="entry name" value="FAD-bd_FR_type"/>
</dbReference>
<dbReference type="InterPro" id="IPR017938">
    <property type="entry name" value="Riboflavin_synthase-like_b-brl"/>
</dbReference>
<protein>
    <recommendedName>
        <fullName evidence="3">NAD(P)H oxidase (H2O2-forming)</fullName>
        <ecNumber evidence="3">1.6.3.1</ecNumber>
    </recommendedName>
</protein>
<comment type="similarity">
    <text evidence="2">In the N-terminal section; belongs to the peroxidase family.</text>
</comment>
<dbReference type="EMBL" id="GHWJ01007834">
    <property type="protein sequence ID" value="NOV40571.1"/>
    <property type="molecule type" value="Transcribed_RNA"/>
</dbReference>
<name>A0A6M2D5C7_RHIMP</name>
<comment type="catalytic activity">
    <reaction evidence="17">
        <text>NADH + O2 + H(+) = H2O2 + NAD(+)</text>
        <dbReference type="Rhea" id="RHEA:11264"/>
        <dbReference type="ChEBI" id="CHEBI:15378"/>
        <dbReference type="ChEBI" id="CHEBI:15379"/>
        <dbReference type="ChEBI" id="CHEBI:16240"/>
        <dbReference type="ChEBI" id="CHEBI:57540"/>
        <dbReference type="ChEBI" id="CHEBI:57945"/>
        <dbReference type="EC" id="1.6.3.1"/>
    </reaction>
</comment>
<comment type="subcellular location">
    <subcellularLocation>
        <location evidence="1">Membrane</location>
        <topology evidence="1">Multi-pass membrane protein</topology>
    </subcellularLocation>
</comment>
<evidence type="ECO:0000259" key="21">
    <source>
        <dbReference type="PROSITE" id="PS51384"/>
    </source>
</evidence>